<proteinExistence type="predicted"/>
<dbReference type="PROSITE" id="PS51257">
    <property type="entry name" value="PROKAR_LIPOPROTEIN"/>
    <property type="match status" value="1"/>
</dbReference>
<dbReference type="Gene3D" id="3.10.450.50">
    <property type="match status" value="1"/>
</dbReference>
<keyword evidence="1" id="KW-0732">Signal</keyword>
<evidence type="ECO:0000259" key="2">
    <source>
        <dbReference type="Pfam" id="PF14534"/>
    </source>
</evidence>
<name>A0A8B2NQQ4_9HYPH</name>
<dbReference type="InterPro" id="IPR027843">
    <property type="entry name" value="DUF4440"/>
</dbReference>
<keyword evidence="4" id="KW-1185">Reference proteome</keyword>
<dbReference type="AlphaFoldDB" id="A0A8B2NQQ4"/>
<dbReference type="SUPFAM" id="SSF54427">
    <property type="entry name" value="NTF2-like"/>
    <property type="match status" value="1"/>
</dbReference>
<reference evidence="3 4" key="1">
    <citation type="submission" date="2018-05" db="EMBL/GenBank/DDBJ databases">
        <title>Acuticoccus sediminis sp. nov., isolated from deep-sea sediment of Indian Ocean.</title>
        <authorList>
            <person name="Liu X."/>
            <person name="Lai Q."/>
            <person name="Du Y."/>
            <person name="Sun F."/>
            <person name="Zhang X."/>
            <person name="Wang S."/>
            <person name="Shao Z."/>
        </authorList>
    </citation>
    <scope>NUCLEOTIDE SEQUENCE [LARGE SCALE GENOMIC DNA]</scope>
    <source>
        <strain evidence="3 4">PTG4-2</strain>
    </source>
</reference>
<dbReference type="RefSeq" id="WP_111351205.1">
    <property type="nucleotide sequence ID" value="NZ_QHHQ01000007.1"/>
</dbReference>
<evidence type="ECO:0000313" key="4">
    <source>
        <dbReference type="Proteomes" id="UP000249590"/>
    </source>
</evidence>
<gene>
    <name evidence="3" type="ORF">DLJ53_27020</name>
</gene>
<evidence type="ECO:0000256" key="1">
    <source>
        <dbReference type="SAM" id="SignalP"/>
    </source>
</evidence>
<sequence length="164" mass="17666">MIDRRMLVSAMPAAFAVVACPVPAVAADTGGVDRADVTEMVVTAYRAFLEAQNARDLQAVRATLWDSPDFLWVSDGRPFWGPDALVERMGQFQKAEVWQVTPDLEASRVVPLGPGVAYLLLPLVLSIGEAAKPSQLPWLVGVVAVETAEGWRIAALFTTTDKSA</sequence>
<feature type="signal peptide" evidence="1">
    <location>
        <begin position="1"/>
        <end position="26"/>
    </location>
</feature>
<dbReference type="EMBL" id="QHHQ01000007">
    <property type="protein sequence ID" value="RAH98355.1"/>
    <property type="molecule type" value="Genomic_DNA"/>
</dbReference>
<accession>A0A8B2NQQ4</accession>
<dbReference type="Proteomes" id="UP000249590">
    <property type="component" value="Unassembled WGS sequence"/>
</dbReference>
<feature type="chain" id="PRO_5032717698" description="DUF4440 domain-containing protein" evidence="1">
    <location>
        <begin position="27"/>
        <end position="164"/>
    </location>
</feature>
<feature type="domain" description="DUF4440" evidence="2">
    <location>
        <begin position="43"/>
        <end position="153"/>
    </location>
</feature>
<evidence type="ECO:0000313" key="3">
    <source>
        <dbReference type="EMBL" id="RAH98355.1"/>
    </source>
</evidence>
<dbReference type="OrthoDB" id="8088581at2"/>
<protein>
    <recommendedName>
        <fullName evidence="2">DUF4440 domain-containing protein</fullName>
    </recommendedName>
</protein>
<dbReference type="Pfam" id="PF14534">
    <property type="entry name" value="DUF4440"/>
    <property type="match status" value="1"/>
</dbReference>
<comment type="caution">
    <text evidence="3">The sequence shown here is derived from an EMBL/GenBank/DDBJ whole genome shotgun (WGS) entry which is preliminary data.</text>
</comment>
<organism evidence="3 4">
    <name type="scientific">Acuticoccus sediminis</name>
    <dbReference type="NCBI Taxonomy" id="2184697"/>
    <lineage>
        <taxon>Bacteria</taxon>
        <taxon>Pseudomonadati</taxon>
        <taxon>Pseudomonadota</taxon>
        <taxon>Alphaproteobacteria</taxon>
        <taxon>Hyphomicrobiales</taxon>
        <taxon>Amorphaceae</taxon>
        <taxon>Acuticoccus</taxon>
    </lineage>
</organism>
<dbReference type="InterPro" id="IPR032710">
    <property type="entry name" value="NTF2-like_dom_sf"/>
</dbReference>